<dbReference type="Gene3D" id="3.30.2010.10">
    <property type="entry name" value="Metalloproteases ('zincins'), catalytic domain"/>
    <property type="match status" value="1"/>
</dbReference>
<evidence type="ECO:0000256" key="6">
    <source>
        <dbReference type="ARBA" id="ARBA00023049"/>
    </source>
</evidence>
<organism evidence="9 10">
    <name type="scientific">Methylobacillus rhizosphaerae</name>
    <dbReference type="NCBI Taxonomy" id="551994"/>
    <lineage>
        <taxon>Bacteria</taxon>
        <taxon>Pseudomonadati</taxon>
        <taxon>Pseudomonadota</taxon>
        <taxon>Betaproteobacteria</taxon>
        <taxon>Nitrosomonadales</taxon>
        <taxon>Methylophilaceae</taxon>
        <taxon>Methylobacillus</taxon>
    </lineage>
</organism>
<feature type="domain" description="Peptidase M48" evidence="8">
    <location>
        <begin position="62"/>
        <end position="249"/>
    </location>
</feature>
<evidence type="ECO:0000256" key="7">
    <source>
        <dbReference type="SAM" id="SignalP"/>
    </source>
</evidence>
<dbReference type="InterPro" id="IPR051156">
    <property type="entry name" value="Mito/Outer_Membr_Metalloprot"/>
</dbReference>
<keyword evidence="2 9" id="KW-0645">Protease</keyword>
<dbReference type="GO" id="GO:0016020">
    <property type="term" value="C:membrane"/>
    <property type="evidence" value="ECO:0007669"/>
    <property type="project" value="TreeGrafter"/>
</dbReference>
<gene>
    <name evidence="9" type="ORF">SAMN05192560_1078</name>
</gene>
<accession>A0A238Z7X2</accession>
<evidence type="ECO:0000256" key="3">
    <source>
        <dbReference type="ARBA" id="ARBA00022723"/>
    </source>
</evidence>
<reference evidence="10" key="1">
    <citation type="submission" date="2017-06" db="EMBL/GenBank/DDBJ databases">
        <authorList>
            <person name="Varghese N."/>
            <person name="Submissions S."/>
        </authorList>
    </citation>
    <scope>NUCLEOTIDE SEQUENCE [LARGE SCALE GENOMIC DNA]</scope>
    <source>
        <strain evidence="10">Ca-68</strain>
    </source>
</reference>
<dbReference type="PANTHER" id="PTHR22726">
    <property type="entry name" value="METALLOENDOPEPTIDASE OMA1"/>
    <property type="match status" value="1"/>
</dbReference>
<dbReference type="OrthoDB" id="9810445at2"/>
<dbReference type="PANTHER" id="PTHR22726:SF1">
    <property type="entry name" value="METALLOENDOPEPTIDASE OMA1, MITOCHONDRIAL"/>
    <property type="match status" value="1"/>
</dbReference>
<name>A0A238Z7X2_9PROT</name>
<keyword evidence="7" id="KW-0732">Signal</keyword>
<evidence type="ECO:0000259" key="8">
    <source>
        <dbReference type="Pfam" id="PF01435"/>
    </source>
</evidence>
<keyword evidence="6" id="KW-0482">Metalloprotease</keyword>
<dbReference type="GO" id="GO:0004222">
    <property type="term" value="F:metalloendopeptidase activity"/>
    <property type="evidence" value="ECO:0007669"/>
    <property type="project" value="InterPro"/>
</dbReference>
<evidence type="ECO:0000256" key="2">
    <source>
        <dbReference type="ARBA" id="ARBA00022670"/>
    </source>
</evidence>
<keyword evidence="10" id="KW-1185">Reference proteome</keyword>
<protein>
    <submittedName>
        <fullName evidence="9">Putative Zn-dependent protease, contains TPR repeats</fullName>
    </submittedName>
</protein>
<dbReference type="InterPro" id="IPR001915">
    <property type="entry name" value="Peptidase_M48"/>
</dbReference>
<evidence type="ECO:0000313" key="10">
    <source>
        <dbReference type="Proteomes" id="UP000198305"/>
    </source>
</evidence>
<feature type="chain" id="PRO_5011969271" evidence="7">
    <location>
        <begin position="20"/>
        <end position="475"/>
    </location>
</feature>
<dbReference type="Pfam" id="PF01435">
    <property type="entry name" value="Peptidase_M48"/>
    <property type="match status" value="1"/>
</dbReference>
<dbReference type="GO" id="GO:0046872">
    <property type="term" value="F:metal ion binding"/>
    <property type="evidence" value="ECO:0007669"/>
    <property type="project" value="UniProtKB-KW"/>
</dbReference>
<proteinExistence type="predicted"/>
<sequence>MKALYPIIFLLCSVPFALADGLPELGDYSATVMSPLDEQRIADEIMRDVYASNQVLEDPEINDYIDGLGHKLAENSSDKYQQFNFFVVKDNSINAFAMPGGVIGVHTGLLLAAKNESEVAGVLGHEIGHVVQRHLARMLAKQKNDSVISMATMALALLAARSNPQLTSGALVTSGASAIQKQIDYTREHEREADRVGLQIMADAGFDAHAMPAFFETLQKGTRFSEGSAPAFLRTHPLTVERIADVRNRVEQGSSFRMVQENPEFQFVKAKLLSNIGTADSAINLFRINLEENNRTNEAAQHYGIALAMLRKNDLPGAAEEVAWLRKNAVANAMIETLATRVAVTGKSPAVAEQQYLDALRHYPEYRALIYAYADHLLASRQGGKLLQLIADKQSRFPDDPYFYELKARLYSMQGNTLLMHQAQGEAYARRYNLRGAVEQMDLATKVKGGDFYERSIVEARLKQLRQQLDDKKRD</sequence>
<keyword evidence="5" id="KW-0862">Zinc</keyword>
<dbReference type="EMBL" id="FZOA01000004">
    <property type="protein sequence ID" value="SNR78844.1"/>
    <property type="molecule type" value="Genomic_DNA"/>
</dbReference>
<dbReference type="Proteomes" id="UP000198305">
    <property type="component" value="Unassembled WGS sequence"/>
</dbReference>
<keyword evidence="3" id="KW-0479">Metal-binding</keyword>
<evidence type="ECO:0000256" key="5">
    <source>
        <dbReference type="ARBA" id="ARBA00022833"/>
    </source>
</evidence>
<evidence type="ECO:0000313" key="9">
    <source>
        <dbReference type="EMBL" id="SNR78844.1"/>
    </source>
</evidence>
<comment type="cofactor">
    <cofactor evidence="1">
        <name>Zn(2+)</name>
        <dbReference type="ChEBI" id="CHEBI:29105"/>
    </cofactor>
</comment>
<dbReference type="AlphaFoldDB" id="A0A238Z7X2"/>
<feature type="signal peptide" evidence="7">
    <location>
        <begin position="1"/>
        <end position="19"/>
    </location>
</feature>
<evidence type="ECO:0000256" key="1">
    <source>
        <dbReference type="ARBA" id="ARBA00001947"/>
    </source>
</evidence>
<dbReference type="CDD" id="cd07333">
    <property type="entry name" value="M48C_bepA_like"/>
    <property type="match status" value="1"/>
</dbReference>
<evidence type="ECO:0000256" key="4">
    <source>
        <dbReference type="ARBA" id="ARBA00022801"/>
    </source>
</evidence>
<keyword evidence="4" id="KW-0378">Hydrolase</keyword>
<dbReference type="GO" id="GO:0051603">
    <property type="term" value="P:proteolysis involved in protein catabolic process"/>
    <property type="evidence" value="ECO:0007669"/>
    <property type="project" value="TreeGrafter"/>
</dbReference>